<name>A0AAN9QM22_CANGL</name>
<comment type="caution">
    <text evidence="1">The sequence shown here is derived from an EMBL/GenBank/DDBJ whole genome shotgun (WGS) entry which is preliminary data.</text>
</comment>
<proteinExistence type="predicted"/>
<protein>
    <submittedName>
        <fullName evidence="1">Uncharacterized protein</fullName>
    </submittedName>
</protein>
<sequence length="122" mass="13796">MEKAEFPFLQIAAVVPEGLAVESTLVRDHLPQFTLELGVRFQVEFPPVSNLRNTLPQGREVPRQQGHSCLLIAGDFSLPRFGRQGSRVPGRCAKDLPLVQWFSWMVRGGLRQHLRLLPVVAW</sequence>
<dbReference type="EMBL" id="JAYMYQ010000004">
    <property type="protein sequence ID" value="KAK7339396.1"/>
    <property type="molecule type" value="Genomic_DNA"/>
</dbReference>
<evidence type="ECO:0000313" key="1">
    <source>
        <dbReference type="EMBL" id="KAK7339396.1"/>
    </source>
</evidence>
<accession>A0AAN9QM22</accession>
<organism evidence="1 2">
    <name type="scientific">Canavalia gladiata</name>
    <name type="common">Sword bean</name>
    <name type="synonym">Dolichos gladiatus</name>
    <dbReference type="NCBI Taxonomy" id="3824"/>
    <lineage>
        <taxon>Eukaryota</taxon>
        <taxon>Viridiplantae</taxon>
        <taxon>Streptophyta</taxon>
        <taxon>Embryophyta</taxon>
        <taxon>Tracheophyta</taxon>
        <taxon>Spermatophyta</taxon>
        <taxon>Magnoliopsida</taxon>
        <taxon>eudicotyledons</taxon>
        <taxon>Gunneridae</taxon>
        <taxon>Pentapetalae</taxon>
        <taxon>rosids</taxon>
        <taxon>fabids</taxon>
        <taxon>Fabales</taxon>
        <taxon>Fabaceae</taxon>
        <taxon>Papilionoideae</taxon>
        <taxon>50 kb inversion clade</taxon>
        <taxon>NPAAA clade</taxon>
        <taxon>indigoferoid/millettioid clade</taxon>
        <taxon>Phaseoleae</taxon>
        <taxon>Canavalia</taxon>
    </lineage>
</organism>
<keyword evidence="2" id="KW-1185">Reference proteome</keyword>
<gene>
    <name evidence="1" type="ORF">VNO77_20060</name>
</gene>
<dbReference type="Proteomes" id="UP001367508">
    <property type="component" value="Unassembled WGS sequence"/>
</dbReference>
<evidence type="ECO:0000313" key="2">
    <source>
        <dbReference type="Proteomes" id="UP001367508"/>
    </source>
</evidence>
<reference evidence="1 2" key="1">
    <citation type="submission" date="2024-01" db="EMBL/GenBank/DDBJ databases">
        <title>The genomes of 5 underutilized Papilionoideae crops provide insights into root nodulation and disease resistanc.</title>
        <authorList>
            <person name="Jiang F."/>
        </authorList>
    </citation>
    <scope>NUCLEOTIDE SEQUENCE [LARGE SCALE GENOMIC DNA]</scope>
    <source>
        <strain evidence="1">LVBAO_FW01</strain>
        <tissue evidence="1">Leaves</tissue>
    </source>
</reference>
<dbReference type="AlphaFoldDB" id="A0AAN9QM22"/>